<dbReference type="EMBL" id="RRYP01020500">
    <property type="protein sequence ID" value="TNV72905.1"/>
    <property type="molecule type" value="Genomic_DNA"/>
</dbReference>
<proteinExistence type="inferred from homology"/>
<evidence type="ECO:0000256" key="5">
    <source>
        <dbReference type="ARBA" id="ARBA00022695"/>
    </source>
</evidence>
<evidence type="ECO:0000313" key="13">
    <source>
        <dbReference type="EMBL" id="TNV72905.1"/>
    </source>
</evidence>
<dbReference type="InterPro" id="IPR041723">
    <property type="entry name" value="CCT"/>
</dbReference>
<keyword evidence="8" id="KW-1208">Phospholipid metabolism</keyword>
<evidence type="ECO:0000256" key="7">
    <source>
        <dbReference type="ARBA" id="ARBA00023209"/>
    </source>
</evidence>
<sequence length="231" mass="26395">MDSKNLHTLFFIEHILQNDQANKIQNLAKQFSSQYASEREAAREQAEHFLSQLPTVGFGEEKVKRLYFDGCFDLMHSGHFNALRQAKELCETLIAGVITSEAIAKAKGPPIMTDEERFALVKACKWVDEVVVQETYDPTIEQIDRHNCSHVAHGDDLVQTADGKDAYQPFKDANRMKQVPFSILYRIFKRTEGISTTDIVGRMLLMTKETMWEEKVINLILLESLLKVNNS</sequence>
<evidence type="ECO:0000256" key="1">
    <source>
        <dbReference type="ARBA" id="ARBA00005189"/>
    </source>
</evidence>
<dbReference type="Gene3D" id="3.40.50.620">
    <property type="entry name" value="HUPs"/>
    <property type="match status" value="1"/>
</dbReference>
<dbReference type="PANTHER" id="PTHR45780:SF2">
    <property type="entry name" value="ETHANOLAMINE-PHOSPHATE CYTIDYLYLTRANSFERASE"/>
    <property type="match status" value="1"/>
</dbReference>
<dbReference type="Proteomes" id="UP000785679">
    <property type="component" value="Unassembled WGS sequence"/>
</dbReference>
<evidence type="ECO:0000256" key="11">
    <source>
        <dbReference type="ARBA" id="ARBA00031473"/>
    </source>
</evidence>
<dbReference type="SUPFAM" id="SSF52374">
    <property type="entry name" value="Nucleotidylyl transferase"/>
    <property type="match status" value="1"/>
</dbReference>
<keyword evidence="5" id="KW-0548">Nucleotidyltransferase</keyword>
<dbReference type="AlphaFoldDB" id="A0A8J8SW73"/>
<evidence type="ECO:0000256" key="8">
    <source>
        <dbReference type="ARBA" id="ARBA00023264"/>
    </source>
</evidence>
<dbReference type="InterPro" id="IPR014729">
    <property type="entry name" value="Rossmann-like_a/b/a_fold"/>
</dbReference>
<dbReference type="NCBIfam" id="TIGR00125">
    <property type="entry name" value="cyt_tran_rel"/>
    <property type="match status" value="1"/>
</dbReference>
<dbReference type="OrthoDB" id="40021at2759"/>
<comment type="similarity">
    <text evidence="2">Belongs to the cytidylyltransferase family.</text>
</comment>
<dbReference type="GO" id="GO:0004306">
    <property type="term" value="F:ethanolamine-phosphate cytidylyltransferase activity"/>
    <property type="evidence" value="ECO:0007669"/>
    <property type="project" value="UniProtKB-EC"/>
</dbReference>
<dbReference type="GO" id="GO:0006646">
    <property type="term" value="P:phosphatidylethanolamine biosynthetic process"/>
    <property type="evidence" value="ECO:0007669"/>
    <property type="project" value="UniProtKB-UniPathway"/>
</dbReference>
<dbReference type="PANTHER" id="PTHR45780">
    <property type="entry name" value="ETHANOLAMINE-PHOSPHATE CYTIDYLYLTRANSFERASE"/>
    <property type="match status" value="1"/>
</dbReference>
<evidence type="ECO:0000256" key="10">
    <source>
        <dbReference type="ARBA" id="ARBA00024221"/>
    </source>
</evidence>
<dbReference type="UniPathway" id="UPA00558">
    <property type="reaction ID" value="UER00742"/>
</dbReference>
<accession>A0A8J8SW73</accession>
<evidence type="ECO:0000256" key="4">
    <source>
        <dbReference type="ARBA" id="ARBA00022679"/>
    </source>
</evidence>
<dbReference type="GO" id="GO:0005737">
    <property type="term" value="C:cytoplasm"/>
    <property type="evidence" value="ECO:0007669"/>
    <property type="project" value="TreeGrafter"/>
</dbReference>
<evidence type="ECO:0000256" key="6">
    <source>
        <dbReference type="ARBA" id="ARBA00023098"/>
    </source>
</evidence>
<keyword evidence="6" id="KW-0443">Lipid metabolism</keyword>
<evidence type="ECO:0000256" key="9">
    <source>
        <dbReference type="ARBA" id="ARBA00024191"/>
    </source>
</evidence>
<dbReference type="Pfam" id="PF01467">
    <property type="entry name" value="CTP_transf_like"/>
    <property type="match status" value="1"/>
</dbReference>
<reference evidence="13" key="1">
    <citation type="submission" date="2019-06" db="EMBL/GenBank/DDBJ databases">
        <authorList>
            <person name="Zheng W."/>
        </authorList>
    </citation>
    <scope>NUCLEOTIDE SEQUENCE</scope>
    <source>
        <strain evidence="13">QDHG01</strain>
    </source>
</reference>
<keyword evidence="14" id="KW-1185">Reference proteome</keyword>
<gene>
    <name evidence="13" type="ORF">FGO68_gene13697</name>
</gene>
<evidence type="ECO:0000256" key="3">
    <source>
        <dbReference type="ARBA" id="ARBA00022516"/>
    </source>
</evidence>
<dbReference type="InterPro" id="IPR004821">
    <property type="entry name" value="Cyt_trans-like"/>
</dbReference>
<evidence type="ECO:0000256" key="2">
    <source>
        <dbReference type="ARBA" id="ARBA00010101"/>
    </source>
</evidence>
<evidence type="ECO:0000313" key="14">
    <source>
        <dbReference type="Proteomes" id="UP000785679"/>
    </source>
</evidence>
<comment type="pathway">
    <text evidence="9">Phospholipid metabolism; phosphatidylethanolamine biosynthesis; phosphatidylethanolamine from ethanolamine: step 2/3.</text>
</comment>
<name>A0A8J8SW73_HALGN</name>
<keyword evidence="4" id="KW-0808">Transferase</keyword>
<dbReference type="InterPro" id="IPR044608">
    <property type="entry name" value="Ect1/PCYT2"/>
</dbReference>
<dbReference type="EC" id="2.7.7.14" evidence="10"/>
<organism evidence="13 14">
    <name type="scientific">Halteria grandinella</name>
    <dbReference type="NCBI Taxonomy" id="5974"/>
    <lineage>
        <taxon>Eukaryota</taxon>
        <taxon>Sar</taxon>
        <taxon>Alveolata</taxon>
        <taxon>Ciliophora</taxon>
        <taxon>Intramacronucleata</taxon>
        <taxon>Spirotrichea</taxon>
        <taxon>Stichotrichia</taxon>
        <taxon>Sporadotrichida</taxon>
        <taxon>Halteriidae</taxon>
        <taxon>Halteria</taxon>
    </lineage>
</organism>
<keyword evidence="7" id="KW-0594">Phospholipid biosynthesis</keyword>
<evidence type="ECO:0000259" key="12">
    <source>
        <dbReference type="Pfam" id="PF01467"/>
    </source>
</evidence>
<comment type="pathway">
    <text evidence="1">Lipid metabolism.</text>
</comment>
<keyword evidence="3" id="KW-0444">Lipid biosynthesis</keyword>
<comment type="caution">
    <text evidence="13">The sequence shown here is derived from an EMBL/GenBank/DDBJ whole genome shotgun (WGS) entry which is preliminary data.</text>
</comment>
<protein>
    <recommendedName>
        <fullName evidence="10">ethanolamine-phosphate cytidylyltransferase</fullName>
        <ecNumber evidence="10">2.7.7.14</ecNumber>
    </recommendedName>
    <alternativeName>
        <fullName evidence="11">CTP:phosphoethanolamine cytidylyltransferase</fullName>
    </alternativeName>
</protein>
<dbReference type="CDD" id="cd02174">
    <property type="entry name" value="CCT"/>
    <property type="match status" value="1"/>
</dbReference>
<feature type="domain" description="Cytidyltransferase-like" evidence="12">
    <location>
        <begin position="67"/>
        <end position="201"/>
    </location>
</feature>